<dbReference type="Proteomes" id="UP000242561">
    <property type="component" value="Chromosome"/>
</dbReference>
<dbReference type="AlphaFoldDB" id="A0A1L3JD33"/>
<dbReference type="KEGG" id="sphl:LPB140_09835"/>
<feature type="signal peptide" evidence="2">
    <location>
        <begin position="1"/>
        <end position="23"/>
    </location>
</feature>
<dbReference type="RefSeq" id="WP_072559690.1">
    <property type="nucleotide sequence ID" value="NZ_CP018154.1"/>
</dbReference>
<keyword evidence="2" id="KW-0732">Signal</keyword>
<name>A0A1L3JD33_9SPHN</name>
<evidence type="ECO:0000313" key="3">
    <source>
        <dbReference type="EMBL" id="APG63038.1"/>
    </source>
</evidence>
<sequence length="73" mass="7205">MRKTKFALAVVAAASLVTAPVIAQATTAQRAADTSEEESFAGIPLPVLLIGSLAIIGGIVAAATSGDDLPTSP</sequence>
<evidence type="ECO:0000256" key="1">
    <source>
        <dbReference type="SAM" id="Phobius"/>
    </source>
</evidence>
<reference evidence="3 4" key="1">
    <citation type="submission" date="2016-11" db="EMBL/GenBank/DDBJ databases">
        <title>Sphingorhabdus sp. LPB0140, isolated from marine environment.</title>
        <authorList>
            <person name="Kim E."/>
            <person name="Yi H."/>
        </authorList>
    </citation>
    <scope>NUCLEOTIDE SEQUENCE [LARGE SCALE GENOMIC DNA]</scope>
    <source>
        <strain evidence="3 4">LPB0140</strain>
    </source>
</reference>
<feature type="transmembrane region" description="Helical" evidence="1">
    <location>
        <begin position="41"/>
        <end position="63"/>
    </location>
</feature>
<gene>
    <name evidence="3" type="ORF">LPB140_09835</name>
</gene>
<evidence type="ECO:0000313" key="4">
    <source>
        <dbReference type="Proteomes" id="UP000242561"/>
    </source>
</evidence>
<keyword evidence="4" id="KW-1185">Reference proteome</keyword>
<evidence type="ECO:0008006" key="5">
    <source>
        <dbReference type="Google" id="ProtNLM"/>
    </source>
</evidence>
<proteinExistence type="predicted"/>
<dbReference type="EMBL" id="CP018154">
    <property type="protein sequence ID" value="APG63038.1"/>
    <property type="molecule type" value="Genomic_DNA"/>
</dbReference>
<protein>
    <recommendedName>
        <fullName evidence="5">Ferrochelatase</fullName>
    </recommendedName>
</protein>
<organism evidence="3 4">
    <name type="scientific">Sphingorhabdus lutea</name>
    <dbReference type="NCBI Taxonomy" id="1913578"/>
    <lineage>
        <taxon>Bacteria</taxon>
        <taxon>Pseudomonadati</taxon>
        <taxon>Pseudomonadota</taxon>
        <taxon>Alphaproteobacteria</taxon>
        <taxon>Sphingomonadales</taxon>
        <taxon>Sphingomonadaceae</taxon>
        <taxon>Sphingorhabdus</taxon>
    </lineage>
</organism>
<keyword evidence="1" id="KW-0472">Membrane</keyword>
<accession>A0A1L3JD33</accession>
<keyword evidence="1" id="KW-0812">Transmembrane</keyword>
<dbReference type="STRING" id="1913578.LPB140_09835"/>
<keyword evidence="1" id="KW-1133">Transmembrane helix</keyword>
<feature type="chain" id="PRO_5012476299" description="Ferrochelatase" evidence="2">
    <location>
        <begin position="24"/>
        <end position="73"/>
    </location>
</feature>
<evidence type="ECO:0000256" key="2">
    <source>
        <dbReference type="SAM" id="SignalP"/>
    </source>
</evidence>